<organism evidence="1 2">
    <name type="scientific">Cohnella thailandensis</name>
    <dbReference type="NCBI Taxonomy" id="557557"/>
    <lineage>
        <taxon>Bacteria</taxon>
        <taxon>Bacillati</taxon>
        <taxon>Bacillota</taxon>
        <taxon>Bacilli</taxon>
        <taxon>Bacillales</taxon>
        <taxon>Paenibacillaceae</taxon>
        <taxon>Cohnella</taxon>
    </lineage>
</organism>
<keyword evidence="2" id="KW-1185">Reference proteome</keyword>
<proteinExistence type="predicted"/>
<dbReference type="RefSeq" id="WP_185123088.1">
    <property type="nucleotide sequence ID" value="NZ_JACJVQ010000025.1"/>
</dbReference>
<protein>
    <submittedName>
        <fullName evidence="1">General stress protein</fullName>
    </submittedName>
</protein>
<gene>
    <name evidence="1" type="ORF">H7B67_27430</name>
</gene>
<comment type="caution">
    <text evidence="1">The sequence shown here is derived from an EMBL/GenBank/DDBJ whole genome shotgun (WGS) entry which is preliminary data.</text>
</comment>
<dbReference type="AlphaFoldDB" id="A0A841T4V2"/>
<reference evidence="1 2" key="1">
    <citation type="submission" date="2020-08" db="EMBL/GenBank/DDBJ databases">
        <title>Cohnella phylogeny.</title>
        <authorList>
            <person name="Dunlap C."/>
        </authorList>
    </citation>
    <scope>NUCLEOTIDE SEQUENCE [LARGE SCALE GENOMIC DNA]</scope>
    <source>
        <strain evidence="1 2">DSM 25241</strain>
    </source>
</reference>
<sequence>MTWTIGIFDREQQVLDAVNELQARGNNSRSLLAVVNNEENAPLLSSQDELRLEGIEGLKEASERWDGDDGLLDEGAAMPAAMYLGSVQGAGMNGQAGAFAAYSLADSDGLSTTRCLERLGLDESTARNCAPSVEEGKLLLLAETDSLEETARVMRSCGASDVLQ</sequence>
<dbReference type="Proteomes" id="UP000535838">
    <property type="component" value="Unassembled WGS sequence"/>
</dbReference>
<accession>A0A841T4V2</accession>
<evidence type="ECO:0000313" key="2">
    <source>
        <dbReference type="Proteomes" id="UP000535838"/>
    </source>
</evidence>
<evidence type="ECO:0000313" key="1">
    <source>
        <dbReference type="EMBL" id="MBB6637876.1"/>
    </source>
</evidence>
<dbReference type="EMBL" id="JACJVQ010000025">
    <property type="protein sequence ID" value="MBB6637876.1"/>
    <property type="molecule type" value="Genomic_DNA"/>
</dbReference>
<name>A0A841T4V2_9BACL</name>